<comment type="subcellular location">
    <subcellularLocation>
        <location evidence="1">Cytoplasm</location>
    </subcellularLocation>
</comment>
<keyword evidence="5" id="KW-0229">DNA integration</keyword>
<reference evidence="13 14" key="1">
    <citation type="submission" date="2023-04" db="EMBL/GenBank/DDBJ databases">
        <title>Spirochaete genome identified in red abalone sample constitutes a novel genus.</title>
        <authorList>
            <person name="Sharma S.P."/>
            <person name="Purcell C.M."/>
            <person name="Hyde J.R."/>
            <person name="Severin A.J."/>
        </authorList>
    </citation>
    <scope>NUCLEOTIDE SEQUENCE [LARGE SCALE GENOMIC DNA]</scope>
    <source>
        <strain evidence="13 14">SP-2023</strain>
    </source>
</reference>
<evidence type="ECO:0000256" key="8">
    <source>
        <dbReference type="ARBA" id="ARBA00023306"/>
    </source>
</evidence>
<dbReference type="Pfam" id="PF02899">
    <property type="entry name" value="Phage_int_SAM_1"/>
    <property type="match status" value="1"/>
</dbReference>
<dbReference type="EMBL" id="CP123443">
    <property type="protein sequence ID" value="WGK68680.1"/>
    <property type="molecule type" value="Genomic_DNA"/>
</dbReference>
<evidence type="ECO:0000256" key="10">
    <source>
        <dbReference type="SAM" id="MobiDB-lite"/>
    </source>
</evidence>
<evidence type="ECO:0000259" key="11">
    <source>
        <dbReference type="PROSITE" id="PS51898"/>
    </source>
</evidence>
<keyword evidence="8" id="KW-0131">Cell cycle</keyword>
<evidence type="ECO:0000256" key="5">
    <source>
        <dbReference type="ARBA" id="ARBA00022908"/>
    </source>
</evidence>
<proteinExistence type="predicted"/>
<dbReference type="InterPro" id="IPR013762">
    <property type="entry name" value="Integrase-like_cat_sf"/>
</dbReference>
<evidence type="ECO:0000259" key="12">
    <source>
        <dbReference type="PROSITE" id="PS51900"/>
    </source>
</evidence>
<evidence type="ECO:0000256" key="7">
    <source>
        <dbReference type="ARBA" id="ARBA00023172"/>
    </source>
</evidence>
<keyword evidence="6 9" id="KW-0238">DNA-binding</keyword>
<dbReference type="Gene3D" id="1.10.150.130">
    <property type="match status" value="1"/>
</dbReference>
<dbReference type="InterPro" id="IPR010998">
    <property type="entry name" value="Integrase_recombinase_N"/>
</dbReference>
<keyword evidence="7" id="KW-0233">DNA recombination</keyword>
<evidence type="ECO:0000256" key="9">
    <source>
        <dbReference type="PROSITE-ProRule" id="PRU01248"/>
    </source>
</evidence>
<protein>
    <submittedName>
        <fullName evidence="13">Tyrosine-type recombinase/integrase</fullName>
    </submittedName>
</protein>
<dbReference type="PROSITE" id="PS51900">
    <property type="entry name" value="CB"/>
    <property type="match status" value="1"/>
</dbReference>
<dbReference type="InterPro" id="IPR044068">
    <property type="entry name" value="CB"/>
</dbReference>
<name>A0ABY8MGL3_9SPIO</name>
<dbReference type="InterPro" id="IPR050090">
    <property type="entry name" value="Tyrosine_recombinase_XerCD"/>
</dbReference>
<accession>A0ABY8MGL3</accession>
<sequence length="386" mass="43079">MPVSELIDDFLHYLRRIRAYSPHTITAYRRDLEEWQSYTEQQGAKLSQIGMPLARSYVAQLRLGHSAGPKGLSNRSINRRISALKSFYRYLQKRSTAAGDNLSADPFVNPWDSIGLLPQAQRLPNYLSLDELQTLAEACTTAFSDPYLQKLARALLEFGFSCGARVSELCALNLRQLLRHRTPPKEQGNPSAGYSRAELPGENDIVEKLLITGKGDKQRFIFPGQNGRSAVAAYICERREFLHRLAEKPGRKATIEWEALFCNSRGTRLQPRSVHSLLARLGNAAGLEKPLHPHLLRHSFATTLLNHGAGIRSVQELLGHSSLSSTQVYTHVSIGHLRDTHRAAHPRARRRAGDAASDATDLRLRDDELTGGIQGQSLGSHEKEEI</sequence>
<dbReference type="InterPro" id="IPR004107">
    <property type="entry name" value="Integrase_SAM-like_N"/>
</dbReference>
<feature type="domain" description="Core-binding (CB)" evidence="12">
    <location>
        <begin position="1"/>
        <end position="92"/>
    </location>
</feature>
<dbReference type="Proteomes" id="UP001228690">
    <property type="component" value="Chromosome"/>
</dbReference>
<evidence type="ECO:0000256" key="2">
    <source>
        <dbReference type="ARBA" id="ARBA00022490"/>
    </source>
</evidence>
<evidence type="ECO:0000313" key="13">
    <source>
        <dbReference type="EMBL" id="WGK68680.1"/>
    </source>
</evidence>
<dbReference type="Pfam" id="PF00589">
    <property type="entry name" value="Phage_integrase"/>
    <property type="match status" value="1"/>
</dbReference>
<keyword evidence="2" id="KW-0963">Cytoplasm</keyword>
<dbReference type="InterPro" id="IPR011010">
    <property type="entry name" value="DNA_brk_join_enz"/>
</dbReference>
<keyword evidence="3" id="KW-0132">Cell division</keyword>
<evidence type="ECO:0000313" key="14">
    <source>
        <dbReference type="Proteomes" id="UP001228690"/>
    </source>
</evidence>
<keyword evidence="14" id="KW-1185">Reference proteome</keyword>
<evidence type="ECO:0000256" key="6">
    <source>
        <dbReference type="ARBA" id="ARBA00023125"/>
    </source>
</evidence>
<dbReference type="PANTHER" id="PTHR30349">
    <property type="entry name" value="PHAGE INTEGRASE-RELATED"/>
    <property type="match status" value="1"/>
</dbReference>
<dbReference type="Gene3D" id="1.10.443.10">
    <property type="entry name" value="Intergrase catalytic core"/>
    <property type="match status" value="1"/>
</dbReference>
<feature type="region of interest" description="Disordered" evidence="10">
    <location>
        <begin position="340"/>
        <end position="386"/>
    </location>
</feature>
<organism evidence="13 14">
    <name type="scientific">Candidatus Haliotispira prima</name>
    <dbReference type="NCBI Taxonomy" id="3034016"/>
    <lineage>
        <taxon>Bacteria</taxon>
        <taxon>Pseudomonadati</taxon>
        <taxon>Spirochaetota</taxon>
        <taxon>Spirochaetia</taxon>
        <taxon>Spirochaetales</taxon>
        <taxon>Spirochaetaceae</taxon>
        <taxon>Candidatus Haliotispira</taxon>
    </lineage>
</organism>
<dbReference type="InterPro" id="IPR002104">
    <property type="entry name" value="Integrase_catalytic"/>
</dbReference>
<evidence type="ECO:0000256" key="3">
    <source>
        <dbReference type="ARBA" id="ARBA00022618"/>
    </source>
</evidence>
<dbReference type="PROSITE" id="PS51898">
    <property type="entry name" value="TYR_RECOMBINASE"/>
    <property type="match status" value="1"/>
</dbReference>
<gene>
    <name evidence="13" type="ORF">P0082_09345</name>
</gene>
<dbReference type="SUPFAM" id="SSF56349">
    <property type="entry name" value="DNA breaking-rejoining enzymes"/>
    <property type="match status" value="1"/>
</dbReference>
<dbReference type="RefSeq" id="WP_326926866.1">
    <property type="nucleotide sequence ID" value="NZ_CP123443.1"/>
</dbReference>
<dbReference type="PANTHER" id="PTHR30349:SF77">
    <property type="entry name" value="TYROSINE RECOMBINASE XERC"/>
    <property type="match status" value="1"/>
</dbReference>
<feature type="domain" description="Tyr recombinase" evidence="11">
    <location>
        <begin position="122"/>
        <end position="342"/>
    </location>
</feature>
<keyword evidence="4" id="KW-0159">Chromosome partition</keyword>
<evidence type="ECO:0000256" key="1">
    <source>
        <dbReference type="ARBA" id="ARBA00004496"/>
    </source>
</evidence>
<evidence type="ECO:0000256" key="4">
    <source>
        <dbReference type="ARBA" id="ARBA00022829"/>
    </source>
</evidence>